<dbReference type="PANTHER" id="PTHR30050:SF4">
    <property type="entry name" value="ATP-BINDING PROTEIN RV3427C IN INSERTION SEQUENCE-RELATED"/>
    <property type="match status" value="1"/>
</dbReference>
<dbReference type="InterPro" id="IPR002611">
    <property type="entry name" value="IstB_ATP-bd"/>
</dbReference>
<dbReference type="OrthoDB" id="9776217at2"/>
<name>A0A0G3WAQ9_9CLOT</name>
<dbReference type="GO" id="GO:0006260">
    <property type="term" value="P:DNA replication"/>
    <property type="evidence" value="ECO:0007669"/>
    <property type="project" value="TreeGrafter"/>
</dbReference>
<evidence type="ECO:0000259" key="3">
    <source>
        <dbReference type="Pfam" id="PF01695"/>
    </source>
</evidence>
<dbReference type="SUPFAM" id="SSF52540">
    <property type="entry name" value="P-loop containing nucleoside triphosphate hydrolases"/>
    <property type="match status" value="1"/>
</dbReference>
<reference evidence="4 5" key="1">
    <citation type="submission" date="2014-10" db="EMBL/GenBank/DDBJ databases">
        <title>Genome sequence of Clostridium aceticum DSM 1496.</title>
        <authorList>
            <person name="Poehlein A."/>
            <person name="Schiel-Bengelsdorf B."/>
            <person name="Gottschalk G."/>
            <person name="Duerre P."/>
            <person name="Daniel R."/>
        </authorList>
    </citation>
    <scope>NUCLEOTIDE SEQUENCE [LARGE SCALE GENOMIC DNA]</scope>
    <source>
        <strain evidence="4 5">DSM 1496</strain>
    </source>
</reference>
<evidence type="ECO:0000256" key="2">
    <source>
        <dbReference type="ARBA" id="ARBA00022840"/>
    </source>
</evidence>
<dbReference type="PATRIC" id="fig|84022.6.peg.2326"/>
<dbReference type="STRING" id="84022.CACET_c23150"/>
<dbReference type="NCBIfam" id="NF038214">
    <property type="entry name" value="IS21_help_AAA"/>
    <property type="match status" value="1"/>
</dbReference>
<evidence type="ECO:0000313" key="5">
    <source>
        <dbReference type="Proteomes" id="UP000035704"/>
    </source>
</evidence>
<dbReference type="AlphaFoldDB" id="A0A0G3WAQ9"/>
<dbReference type="Gene3D" id="3.40.50.300">
    <property type="entry name" value="P-loop containing nucleotide triphosphate hydrolases"/>
    <property type="match status" value="1"/>
</dbReference>
<dbReference type="GO" id="GO:0005524">
    <property type="term" value="F:ATP binding"/>
    <property type="evidence" value="ECO:0007669"/>
    <property type="project" value="UniProtKB-KW"/>
</dbReference>
<organism evidence="4 5">
    <name type="scientific">Clostridium aceticum</name>
    <dbReference type="NCBI Taxonomy" id="84022"/>
    <lineage>
        <taxon>Bacteria</taxon>
        <taxon>Bacillati</taxon>
        <taxon>Bacillota</taxon>
        <taxon>Clostridia</taxon>
        <taxon>Eubacteriales</taxon>
        <taxon>Clostridiaceae</taxon>
        <taxon>Clostridium</taxon>
    </lineage>
</organism>
<protein>
    <submittedName>
        <fullName evidence="4">Insertion sequence IS408 ATP-binding protein</fullName>
    </submittedName>
</protein>
<keyword evidence="1" id="KW-0547">Nucleotide-binding</keyword>
<dbReference type="InterPro" id="IPR027417">
    <property type="entry name" value="P-loop_NTPase"/>
</dbReference>
<dbReference type="PIRSF" id="PIRSF003073">
    <property type="entry name" value="DNAC_TnpB_IstB"/>
    <property type="match status" value="1"/>
</dbReference>
<dbReference type="PANTHER" id="PTHR30050">
    <property type="entry name" value="CHROMOSOMAL REPLICATION INITIATOR PROTEIN DNAA"/>
    <property type="match status" value="1"/>
</dbReference>
<dbReference type="InterPro" id="IPR028350">
    <property type="entry name" value="DNAC/IstB-like"/>
</dbReference>
<accession>A0A0G3WAQ9</accession>
<feature type="domain" description="IstB-like ATP-binding" evidence="3">
    <location>
        <begin position="9"/>
        <end position="244"/>
    </location>
</feature>
<keyword evidence="2 4" id="KW-0067">ATP-binding</keyword>
<evidence type="ECO:0000256" key="1">
    <source>
        <dbReference type="ARBA" id="ARBA00022741"/>
    </source>
</evidence>
<dbReference type="KEGG" id="cace:CACET_c23150"/>
<dbReference type="Pfam" id="PF01695">
    <property type="entry name" value="IstB_IS21"/>
    <property type="match status" value="1"/>
</dbReference>
<dbReference type="EMBL" id="CP009687">
    <property type="protein sequence ID" value="AKL95761.1"/>
    <property type="molecule type" value="Genomic_DNA"/>
</dbReference>
<dbReference type="Proteomes" id="UP000035704">
    <property type="component" value="Chromosome"/>
</dbReference>
<keyword evidence="5" id="KW-1185">Reference proteome</keyword>
<dbReference type="InterPro" id="IPR047661">
    <property type="entry name" value="IstB"/>
</dbReference>
<sequence length="249" mass="28490">MVNETTISKLHEMRLTAMADSFREQLQSSSFQELNFEERFGLMVDIEWSRRKSNKLIKLIKKADFRYSNACVEDIEYHSDRKLDKGQIARLATCNYIQEKHNIIILGASGNGKSYIGCALGVAACRNYYTVKYVRLPDLLDELTIARGEGIFKKVMKQYKSVSLLILDEWLLVPLKGVEARDLLEIIEARHQNGSTIFCSQFAPGGWHEKIGEDTLADAILDRIVHDSYTIHIDGKVSMRERNGLQQDK</sequence>
<gene>
    <name evidence="4" type="ORF">CACET_c23150</name>
</gene>
<evidence type="ECO:0000313" key="4">
    <source>
        <dbReference type="EMBL" id="AKL95761.1"/>
    </source>
</evidence>
<dbReference type="RefSeq" id="WP_048407538.1">
    <property type="nucleotide sequence ID" value="NZ_CP009687.1"/>
</dbReference>
<proteinExistence type="predicted"/>